<protein>
    <submittedName>
        <fullName evidence="2">Uncharacterized protein</fullName>
    </submittedName>
</protein>
<reference evidence="2" key="1">
    <citation type="submission" date="2020-01" db="EMBL/GenBank/DDBJ databases">
        <title>Genome sequence of Kobresia littledalei, the first chromosome-level genome in the family Cyperaceae.</title>
        <authorList>
            <person name="Qu G."/>
        </authorList>
    </citation>
    <scope>NUCLEOTIDE SEQUENCE</scope>
    <source>
        <strain evidence="2">C.B.Clarke</strain>
        <tissue evidence="2">Leaf</tissue>
    </source>
</reference>
<dbReference type="AlphaFoldDB" id="A0A833R417"/>
<dbReference type="EMBL" id="SWLB01000011">
    <property type="protein sequence ID" value="KAF3332957.1"/>
    <property type="molecule type" value="Genomic_DNA"/>
</dbReference>
<accession>A0A833R417</accession>
<keyword evidence="3" id="KW-1185">Reference proteome</keyword>
<sequence length="187" mass="20923">MLVGNAGEDIVQVEDAENAGEQIGQVEDAENAGEQTGQEEDAMRNSHLSCVKLSTASGGVCRVYFIGVTHRTQKSCNEVRSAINDIKPKVVFLELCEPRLQHILGEPMPDTTWKDVVWCTITGKILIMIVTWFLSKMVADIDACESEFKVAYEEAERKVYAGNEQEMKNLYDACPSLYKILVEDRDK</sequence>
<dbReference type="GO" id="GO:0005741">
    <property type="term" value="C:mitochondrial outer membrane"/>
    <property type="evidence" value="ECO:0007669"/>
    <property type="project" value="TreeGrafter"/>
</dbReference>
<gene>
    <name evidence="2" type="ORF">FCM35_KLT02534</name>
</gene>
<proteinExistence type="predicted"/>
<dbReference type="PANTHER" id="PTHR21530:SF7">
    <property type="entry name" value="TRAB DOMAIN-CONTAINING PROTEIN"/>
    <property type="match status" value="1"/>
</dbReference>
<dbReference type="PANTHER" id="PTHR21530">
    <property type="entry name" value="PHEROMONE SHUTDOWN PROTEIN"/>
    <property type="match status" value="1"/>
</dbReference>
<dbReference type="InterPro" id="IPR046345">
    <property type="entry name" value="TraB_PrgY-like"/>
</dbReference>
<dbReference type="Proteomes" id="UP000623129">
    <property type="component" value="Unassembled WGS sequence"/>
</dbReference>
<dbReference type="OrthoDB" id="48306at2759"/>
<comment type="caution">
    <text evidence="2">The sequence shown here is derived from an EMBL/GenBank/DDBJ whole genome shotgun (WGS) entry which is preliminary data.</text>
</comment>
<feature type="region of interest" description="Disordered" evidence="1">
    <location>
        <begin position="21"/>
        <end position="43"/>
    </location>
</feature>
<evidence type="ECO:0000256" key="1">
    <source>
        <dbReference type="SAM" id="MobiDB-lite"/>
    </source>
</evidence>
<organism evidence="2 3">
    <name type="scientific">Carex littledalei</name>
    <dbReference type="NCBI Taxonomy" id="544730"/>
    <lineage>
        <taxon>Eukaryota</taxon>
        <taxon>Viridiplantae</taxon>
        <taxon>Streptophyta</taxon>
        <taxon>Embryophyta</taxon>
        <taxon>Tracheophyta</taxon>
        <taxon>Spermatophyta</taxon>
        <taxon>Magnoliopsida</taxon>
        <taxon>Liliopsida</taxon>
        <taxon>Poales</taxon>
        <taxon>Cyperaceae</taxon>
        <taxon>Cyperoideae</taxon>
        <taxon>Cariceae</taxon>
        <taxon>Carex</taxon>
        <taxon>Carex subgen. Euthyceras</taxon>
    </lineage>
</organism>
<name>A0A833R417_9POAL</name>
<evidence type="ECO:0000313" key="2">
    <source>
        <dbReference type="EMBL" id="KAF3332957.1"/>
    </source>
</evidence>
<evidence type="ECO:0000313" key="3">
    <source>
        <dbReference type="Proteomes" id="UP000623129"/>
    </source>
</evidence>